<keyword evidence="4" id="KW-0812">Transmembrane</keyword>
<keyword evidence="4" id="KW-1133">Transmembrane helix</keyword>
<keyword evidence="7" id="KW-1185">Reference proteome</keyword>
<dbReference type="Gene3D" id="1.10.10.10">
    <property type="entry name" value="Winged helix-like DNA-binding domain superfamily/Winged helix DNA-binding domain"/>
    <property type="match status" value="1"/>
</dbReference>
<keyword evidence="4" id="KW-0472">Membrane</keyword>
<evidence type="ECO:0000256" key="1">
    <source>
        <dbReference type="ARBA" id="ARBA00023015"/>
    </source>
</evidence>
<accession>A0A1M5JQL3</accession>
<evidence type="ECO:0000313" key="7">
    <source>
        <dbReference type="Proteomes" id="UP000184212"/>
    </source>
</evidence>
<dbReference type="SUPFAM" id="SSF46894">
    <property type="entry name" value="C-terminal effector domain of the bipartite response regulators"/>
    <property type="match status" value="1"/>
</dbReference>
<dbReference type="Proteomes" id="UP000184212">
    <property type="component" value="Unassembled WGS sequence"/>
</dbReference>
<evidence type="ECO:0000256" key="4">
    <source>
        <dbReference type="SAM" id="Phobius"/>
    </source>
</evidence>
<feature type="domain" description="HTH luxR-type" evidence="5">
    <location>
        <begin position="91"/>
        <end position="156"/>
    </location>
</feature>
<dbReference type="RefSeq" id="WP_073130104.1">
    <property type="nucleotide sequence ID" value="NZ_FQWQ01000001.1"/>
</dbReference>
<dbReference type="PROSITE" id="PS50043">
    <property type="entry name" value="HTH_LUXR_2"/>
    <property type="match status" value="1"/>
</dbReference>
<dbReference type="GO" id="GO:0003677">
    <property type="term" value="F:DNA binding"/>
    <property type="evidence" value="ECO:0007669"/>
    <property type="project" value="UniProtKB-KW"/>
</dbReference>
<dbReference type="PANTHER" id="PTHR44688">
    <property type="entry name" value="DNA-BINDING TRANSCRIPTIONAL ACTIVATOR DEVR_DOSR"/>
    <property type="match status" value="1"/>
</dbReference>
<protein>
    <submittedName>
        <fullName evidence="6">Regulatory protein, luxR family</fullName>
    </submittedName>
</protein>
<keyword evidence="3" id="KW-0804">Transcription</keyword>
<keyword evidence="2" id="KW-0238">DNA-binding</keyword>
<dbReference type="EMBL" id="FQWQ01000001">
    <property type="protein sequence ID" value="SHG42705.1"/>
    <property type="molecule type" value="Genomic_DNA"/>
</dbReference>
<proteinExistence type="predicted"/>
<name>A0A1M5JQL3_9BACT</name>
<sequence length="177" mass="20060">MTFLKHLYHKLRHIVLYGALMALLVFALKWLQWKYLITDNASDVYVGLIAIFFTLLGIWVARQLIKPKIQTVVVEKEIYLSQPVDASINETELAKFNLTTREYEVLQLLTQGSTNAEIADKLSLSLSTIKTHVSNLFVKMDVKNRTQALEKANRLKITPQANSSFGMNSPKTGNFGT</sequence>
<reference evidence="6 7" key="1">
    <citation type="submission" date="2016-11" db="EMBL/GenBank/DDBJ databases">
        <authorList>
            <person name="Jaros S."/>
            <person name="Januszkiewicz K."/>
            <person name="Wedrychowicz H."/>
        </authorList>
    </citation>
    <scope>NUCLEOTIDE SEQUENCE [LARGE SCALE GENOMIC DNA]</scope>
    <source>
        <strain evidence="6 7">DSM 24574</strain>
    </source>
</reference>
<evidence type="ECO:0000259" key="5">
    <source>
        <dbReference type="PROSITE" id="PS50043"/>
    </source>
</evidence>
<dbReference type="PRINTS" id="PR00038">
    <property type="entry name" value="HTHLUXR"/>
</dbReference>
<feature type="transmembrane region" description="Helical" evidence="4">
    <location>
        <begin position="14"/>
        <end position="32"/>
    </location>
</feature>
<dbReference type="AlphaFoldDB" id="A0A1M5JQL3"/>
<dbReference type="PROSITE" id="PS00622">
    <property type="entry name" value="HTH_LUXR_1"/>
    <property type="match status" value="1"/>
</dbReference>
<keyword evidence="1" id="KW-0805">Transcription regulation</keyword>
<feature type="transmembrane region" description="Helical" evidence="4">
    <location>
        <begin position="44"/>
        <end position="61"/>
    </location>
</feature>
<organism evidence="6 7">
    <name type="scientific">Chryseolinea serpens</name>
    <dbReference type="NCBI Taxonomy" id="947013"/>
    <lineage>
        <taxon>Bacteria</taxon>
        <taxon>Pseudomonadati</taxon>
        <taxon>Bacteroidota</taxon>
        <taxon>Cytophagia</taxon>
        <taxon>Cytophagales</taxon>
        <taxon>Fulvivirgaceae</taxon>
        <taxon>Chryseolinea</taxon>
    </lineage>
</organism>
<dbReference type="GO" id="GO:0006355">
    <property type="term" value="P:regulation of DNA-templated transcription"/>
    <property type="evidence" value="ECO:0007669"/>
    <property type="project" value="InterPro"/>
</dbReference>
<dbReference type="InterPro" id="IPR000792">
    <property type="entry name" value="Tscrpt_reg_LuxR_C"/>
</dbReference>
<dbReference type="Pfam" id="PF00196">
    <property type="entry name" value="GerE"/>
    <property type="match status" value="1"/>
</dbReference>
<dbReference type="PANTHER" id="PTHR44688:SF16">
    <property type="entry name" value="DNA-BINDING TRANSCRIPTIONAL ACTIVATOR DEVR_DOSR"/>
    <property type="match status" value="1"/>
</dbReference>
<gene>
    <name evidence="6" type="ORF">SAMN04488109_0220</name>
</gene>
<dbReference type="SMART" id="SM00421">
    <property type="entry name" value="HTH_LUXR"/>
    <property type="match status" value="1"/>
</dbReference>
<dbReference type="CDD" id="cd06170">
    <property type="entry name" value="LuxR_C_like"/>
    <property type="match status" value="1"/>
</dbReference>
<evidence type="ECO:0000256" key="2">
    <source>
        <dbReference type="ARBA" id="ARBA00023125"/>
    </source>
</evidence>
<dbReference type="InterPro" id="IPR016032">
    <property type="entry name" value="Sig_transdc_resp-reg_C-effctor"/>
</dbReference>
<dbReference type="STRING" id="947013.SAMN04488109_0220"/>
<dbReference type="OrthoDB" id="9807565at2"/>
<evidence type="ECO:0000256" key="3">
    <source>
        <dbReference type="ARBA" id="ARBA00023163"/>
    </source>
</evidence>
<evidence type="ECO:0000313" key="6">
    <source>
        <dbReference type="EMBL" id="SHG42705.1"/>
    </source>
</evidence>
<dbReference type="InterPro" id="IPR036388">
    <property type="entry name" value="WH-like_DNA-bd_sf"/>
</dbReference>